<evidence type="ECO:0000259" key="3">
    <source>
        <dbReference type="PROSITE" id="PS51186"/>
    </source>
</evidence>
<dbReference type="InterPro" id="IPR000182">
    <property type="entry name" value="GNAT_dom"/>
</dbReference>
<evidence type="ECO:0000313" key="5">
    <source>
        <dbReference type="Proteomes" id="UP000612808"/>
    </source>
</evidence>
<keyword evidence="1" id="KW-0808">Transferase</keyword>
<name>A0A8J3NDS9_9ACTN</name>
<dbReference type="PANTHER" id="PTHR43877">
    <property type="entry name" value="AMINOALKYLPHOSPHONATE N-ACETYLTRANSFERASE-RELATED-RELATED"/>
    <property type="match status" value="1"/>
</dbReference>
<protein>
    <submittedName>
        <fullName evidence="4">N-acetyltransferase</fullName>
    </submittedName>
</protein>
<dbReference type="PROSITE" id="PS51186">
    <property type="entry name" value="GNAT"/>
    <property type="match status" value="1"/>
</dbReference>
<dbReference type="GO" id="GO:0016747">
    <property type="term" value="F:acyltransferase activity, transferring groups other than amino-acyl groups"/>
    <property type="evidence" value="ECO:0007669"/>
    <property type="project" value="InterPro"/>
</dbReference>
<dbReference type="SUPFAM" id="SSF55729">
    <property type="entry name" value="Acyl-CoA N-acyltransferases (Nat)"/>
    <property type="match status" value="1"/>
</dbReference>
<evidence type="ECO:0000256" key="1">
    <source>
        <dbReference type="ARBA" id="ARBA00022679"/>
    </source>
</evidence>
<keyword evidence="2" id="KW-0012">Acyltransferase</keyword>
<evidence type="ECO:0000256" key="2">
    <source>
        <dbReference type="ARBA" id="ARBA00023315"/>
    </source>
</evidence>
<dbReference type="RefSeq" id="WP_203660065.1">
    <property type="nucleotide sequence ID" value="NZ_BAAAZM010000007.1"/>
</dbReference>
<keyword evidence="5" id="KW-1185">Reference proteome</keyword>
<dbReference type="InterPro" id="IPR016181">
    <property type="entry name" value="Acyl_CoA_acyltransferase"/>
</dbReference>
<evidence type="ECO:0000313" key="4">
    <source>
        <dbReference type="EMBL" id="GID13250.1"/>
    </source>
</evidence>
<gene>
    <name evidence="4" type="ORF">Aru02nite_41390</name>
</gene>
<dbReference type="Gene3D" id="3.40.630.30">
    <property type="match status" value="1"/>
</dbReference>
<dbReference type="CDD" id="cd04301">
    <property type="entry name" value="NAT_SF"/>
    <property type="match status" value="1"/>
</dbReference>
<accession>A0A8J3NDS9</accession>
<dbReference type="InterPro" id="IPR050832">
    <property type="entry name" value="Bact_Acetyltransf"/>
</dbReference>
<dbReference type="Pfam" id="PF13508">
    <property type="entry name" value="Acetyltransf_7"/>
    <property type="match status" value="1"/>
</dbReference>
<sequence>MAIETRVNPTVTADLVDEIAELWVRVTNAGGAVGFVPPVTVDDIRPTAERTLAAVAAGTDVLVALVEDGRVLAWCVLEEGSSGLRRHWRTVVRVQVDPERQGTGLGDRLMRAVGEVARDLGLAALHLAVRGGTGIEKFYRRHGYREVGRLPAAIRVGADDDRDEIIMWLPVA</sequence>
<organism evidence="4 5">
    <name type="scientific">Actinocatenispora rupis</name>
    <dbReference type="NCBI Taxonomy" id="519421"/>
    <lineage>
        <taxon>Bacteria</taxon>
        <taxon>Bacillati</taxon>
        <taxon>Actinomycetota</taxon>
        <taxon>Actinomycetes</taxon>
        <taxon>Micromonosporales</taxon>
        <taxon>Micromonosporaceae</taxon>
        <taxon>Actinocatenispora</taxon>
    </lineage>
</organism>
<reference evidence="4" key="1">
    <citation type="submission" date="2021-01" db="EMBL/GenBank/DDBJ databases">
        <title>Whole genome shotgun sequence of Actinocatenispora rupis NBRC 107355.</title>
        <authorList>
            <person name="Komaki H."/>
            <person name="Tamura T."/>
        </authorList>
    </citation>
    <scope>NUCLEOTIDE SEQUENCE</scope>
    <source>
        <strain evidence="4">NBRC 107355</strain>
    </source>
</reference>
<dbReference type="AlphaFoldDB" id="A0A8J3NDS9"/>
<proteinExistence type="predicted"/>
<dbReference type="PANTHER" id="PTHR43877:SF2">
    <property type="entry name" value="AMINOALKYLPHOSPHONATE N-ACETYLTRANSFERASE-RELATED"/>
    <property type="match status" value="1"/>
</dbReference>
<feature type="domain" description="N-acetyltransferase" evidence="3">
    <location>
        <begin position="3"/>
        <end position="172"/>
    </location>
</feature>
<comment type="caution">
    <text evidence="4">The sequence shown here is derived from an EMBL/GenBank/DDBJ whole genome shotgun (WGS) entry which is preliminary data.</text>
</comment>
<dbReference type="Proteomes" id="UP000612808">
    <property type="component" value="Unassembled WGS sequence"/>
</dbReference>
<dbReference type="EMBL" id="BOMB01000023">
    <property type="protein sequence ID" value="GID13250.1"/>
    <property type="molecule type" value="Genomic_DNA"/>
</dbReference>